<dbReference type="AlphaFoldDB" id="A0A975WUG6"/>
<reference evidence="2 3" key="1">
    <citation type="submission" date="2018-01" db="EMBL/GenBank/DDBJ databases">
        <authorList>
            <person name="Clerissi C."/>
        </authorList>
    </citation>
    <scope>NUCLEOTIDE SEQUENCE [LARGE SCALE GENOMIC DNA]</scope>
    <source>
        <strain evidence="2">Cupriavidus taiwanensis STM 3521</strain>
    </source>
</reference>
<dbReference type="EMBL" id="OFSP01000004">
    <property type="protein sequence ID" value="SOY44366.1"/>
    <property type="molecule type" value="Genomic_DNA"/>
</dbReference>
<proteinExistence type="predicted"/>
<comment type="caution">
    <text evidence="2">The sequence shown here is derived from an EMBL/GenBank/DDBJ whole genome shotgun (WGS) entry which is preliminary data.</text>
</comment>
<organism evidence="2 3">
    <name type="scientific">Cupriavidus taiwanensis</name>
    <dbReference type="NCBI Taxonomy" id="164546"/>
    <lineage>
        <taxon>Bacteria</taxon>
        <taxon>Pseudomonadati</taxon>
        <taxon>Pseudomonadota</taxon>
        <taxon>Betaproteobacteria</taxon>
        <taxon>Burkholderiales</taxon>
        <taxon>Burkholderiaceae</taxon>
        <taxon>Cupriavidus</taxon>
    </lineage>
</organism>
<name>A0A975WUG6_9BURK</name>
<feature type="region of interest" description="Disordered" evidence="1">
    <location>
        <begin position="1"/>
        <end position="23"/>
    </location>
</feature>
<dbReference type="Proteomes" id="UP000256297">
    <property type="component" value="Chromosome CBM2589_b"/>
</dbReference>
<gene>
    <name evidence="2" type="ORF">CBM2589_B120329</name>
</gene>
<sequence length="102" mass="11574">MERLDRGLARLGGAPGNSRGMLPSAWGQRCNSFTPTQRQTLLPSFRNLNGPPTLHGARGRMHLFSAHSRLRQAEITEFALWHMRQRSVESCSAIHRWRPADL</sequence>
<accession>A0A975WUG6</accession>
<evidence type="ECO:0000256" key="1">
    <source>
        <dbReference type="SAM" id="MobiDB-lite"/>
    </source>
</evidence>
<protein>
    <submittedName>
        <fullName evidence="2">Uncharacterized protein</fullName>
    </submittedName>
</protein>
<evidence type="ECO:0000313" key="2">
    <source>
        <dbReference type="EMBL" id="SOY44366.1"/>
    </source>
</evidence>
<evidence type="ECO:0000313" key="3">
    <source>
        <dbReference type="Proteomes" id="UP000256297"/>
    </source>
</evidence>